<dbReference type="PANTHER" id="PTHR43532">
    <property type="entry name" value="GLUCOSE-1-PHOSPHATE THYMIDYLYLTRANSFERASE"/>
    <property type="match status" value="1"/>
</dbReference>
<evidence type="ECO:0000256" key="6">
    <source>
        <dbReference type="ARBA" id="ARBA00022695"/>
    </source>
</evidence>
<dbReference type="CDD" id="cd02538">
    <property type="entry name" value="G1P_TT_short"/>
    <property type="match status" value="1"/>
</dbReference>
<evidence type="ECO:0000313" key="13">
    <source>
        <dbReference type="Proteomes" id="UP001597419"/>
    </source>
</evidence>
<dbReference type="Proteomes" id="UP001597419">
    <property type="component" value="Unassembled WGS sequence"/>
</dbReference>
<comment type="function">
    <text evidence="10">Catalyzes the formation of dTDP-glucose, from dTTP and glucose 1-phosphate, as well as its pyrophosphorolysis.</text>
</comment>
<protein>
    <recommendedName>
        <fullName evidence="4 10">Glucose-1-phosphate thymidylyltransferase</fullName>
        <ecNumber evidence="3 10">2.7.7.24</ecNumber>
    </recommendedName>
</protein>
<dbReference type="InterPro" id="IPR005835">
    <property type="entry name" value="NTP_transferase_dom"/>
</dbReference>
<reference evidence="13" key="1">
    <citation type="journal article" date="2019" name="Int. J. Syst. Evol. Microbiol.">
        <title>The Global Catalogue of Microorganisms (GCM) 10K type strain sequencing project: providing services to taxonomists for standard genome sequencing and annotation.</title>
        <authorList>
            <consortium name="The Broad Institute Genomics Platform"/>
            <consortium name="The Broad Institute Genome Sequencing Center for Infectious Disease"/>
            <person name="Wu L."/>
            <person name="Ma J."/>
        </authorList>
    </citation>
    <scope>NUCLEOTIDE SEQUENCE [LARGE SCALE GENOMIC DNA]</scope>
    <source>
        <strain evidence="13">CGMCC 4.7643</strain>
    </source>
</reference>
<evidence type="ECO:0000313" key="12">
    <source>
        <dbReference type="EMBL" id="MFD2460245.1"/>
    </source>
</evidence>
<keyword evidence="13" id="KW-1185">Reference proteome</keyword>
<evidence type="ECO:0000256" key="1">
    <source>
        <dbReference type="ARBA" id="ARBA00001946"/>
    </source>
</evidence>
<evidence type="ECO:0000256" key="10">
    <source>
        <dbReference type="RuleBase" id="RU003706"/>
    </source>
</evidence>
<keyword evidence="5 10" id="KW-0808">Transferase</keyword>
<evidence type="ECO:0000256" key="3">
    <source>
        <dbReference type="ARBA" id="ARBA00012461"/>
    </source>
</evidence>
<comment type="cofactor">
    <cofactor evidence="1">
        <name>Mg(2+)</name>
        <dbReference type="ChEBI" id="CHEBI:18420"/>
    </cofactor>
</comment>
<dbReference type="InterPro" id="IPR029044">
    <property type="entry name" value="Nucleotide-diphossugar_trans"/>
</dbReference>
<sequence>MKGIVLAGGTGSRLYPLTKATSKQLLAVYDKPMVYYPLSVLMLAGIREILIISTPESVPPLRALLGDGSELGLDISYAEQDQPRGIAEALLIGADHIDGQPSALILGDNIFHGAGFPRILRAARERLDGCTLFGYPVSDPERYGIGETDARGALVSIEEKPLRPRSDNAITGLYFYDSDAVEIARGLEPSARGELEITDVNKEYLKQGRANLFRLGRGFTWLDAGTHDSLLAASQYVQVIEQRQSVRVACLEEIALRMGYIDAEQCRRTGEEMKNSEYGRYLVQLAETLG</sequence>
<keyword evidence="8 10" id="KW-0460">Magnesium</keyword>
<dbReference type="GO" id="GO:0008879">
    <property type="term" value="F:glucose-1-phosphate thymidylyltransferase activity"/>
    <property type="evidence" value="ECO:0007669"/>
    <property type="project" value="UniProtKB-EC"/>
</dbReference>
<evidence type="ECO:0000256" key="7">
    <source>
        <dbReference type="ARBA" id="ARBA00022723"/>
    </source>
</evidence>
<dbReference type="Pfam" id="PF00483">
    <property type="entry name" value="NTP_transferase"/>
    <property type="match status" value="1"/>
</dbReference>
<dbReference type="SUPFAM" id="SSF53448">
    <property type="entry name" value="Nucleotide-diphospho-sugar transferases"/>
    <property type="match status" value="1"/>
</dbReference>
<evidence type="ECO:0000259" key="11">
    <source>
        <dbReference type="Pfam" id="PF00483"/>
    </source>
</evidence>
<evidence type="ECO:0000256" key="5">
    <source>
        <dbReference type="ARBA" id="ARBA00022679"/>
    </source>
</evidence>
<name>A0ABW5GHJ2_9PSEU</name>
<feature type="domain" description="Nucleotidyl transferase" evidence="11">
    <location>
        <begin position="2"/>
        <end position="237"/>
    </location>
</feature>
<proteinExistence type="inferred from homology"/>
<accession>A0ABW5GHJ2</accession>
<dbReference type="InterPro" id="IPR005907">
    <property type="entry name" value="G1P_thy_trans_s"/>
</dbReference>
<comment type="caution">
    <text evidence="12">The sequence shown here is derived from an EMBL/GenBank/DDBJ whole genome shotgun (WGS) entry which is preliminary data.</text>
</comment>
<dbReference type="RefSeq" id="WP_345398161.1">
    <property type="nucleotide sequence ID" value="NZ_BAABHG010000009.1"/>
</dbReference>
<dbReference type="EMBL" id="JBHUKU010000008">
    <property type="protein sequence ID" value="MFD2460245.1"/>
    <property type="molecule type" value="Genomic_DNA"/>
</dbReference>
<evidence type="ECO:0000256" key="8">
    <source>
        <dbReference type="ARBA" id="ARBA00022842"/>
    </source>
</evidence>
<evidence type="ECO:0000256" key="4">
    <source>
        <dbReference type="ARBA" id="ARBA00017654"/>
    </source>
</evidence>
<dbReference type="NCBIfam" id="TIGR01207">
    <property type="entry name" value="rmlA"/>
    <property type="match status" value="1"/>
</dbReference>
<keyword evidence="6 10" id="KW-0548">Nucleotidyltransferase</keyword>
<comment type="catalytic activity">
    <reaction evidence="9 10">
        <text>dTTP + alpha-D-glucose 1-phosphate + H(+) = dTDP-alpha-D-glucose + diphosphate</text>
        <dbReference type="Rhea" id="RHEA:15225"/>
        <dbReference type="ChEBI" id="CHEBI:15378"/>
        <dbReference type="ChEBI" id="CHEBI:33019"/>
        <dbReference type="ChEBI" id="CHEBI:37568"/>
        <dbReference type="ChEBI" id="CHEBI:57477"/>
        <dbReference type="ChEBI" id="CHEBI:58601"/>
        <dbReference type="EC" id="2.7.7.24"/>
    </reaction>
</comment>
<evidence type="ECO:0000256" key="9">
    <source>
        <dbReference type="ARBA" id="ARBA00049336"/>
    </source>
</evidence>
<dbReference type="EC" id="2.7.7.24" evidence="3 10"/>
<dbReference type="PANTHER" id="PTHR43532:SF1">
    <property type="entry name" value="GLUCOSE-1-PHOSPHATE THYMIDYLYLTRANSFERASE 1"/>
    <property type="match status" value="1"/>
</dbReference>
<gene>
    <name evidence="12" type="primary">rfbA</name>
    <name evidence="12" type="ORF">ACFSYJ_16665</name>
</gene>
<comment type="similarity">
    <text evidence="2 10">Belongs to the glucose-1-phosphate thymidylyltransferase family.</text>
</comment>
<dbReference type="Gene3D" id="3.90.550.10">
    <property type="entry name" value="Spore Coat Polysaccharide Biosynthesis Protein SpsA, Chain A"/>
    <property type="match status" value="1"/>
</dbReference>
<organism evidence="12 13">
    <name type="scientific">Amycolatopsis samaneae</name>
    <dbReference type="NCBI Taxonomy" id="664691"/>
    <lineage>
        <taxon>Bacteria</taxon>
        <taxon>Bacillati</taxon>
        <taxon>Actinomycetota</taxon>
        <taxon>Actinomycetes</taxon>
        <taxon>Pseudonocardiales</taxon>
        <taxon>Pseudonocardiaceae</taxon>
        <taxon>Amycolatopsis</taxon>
    </lineage>
</organism>
<keyword evidence="7 10" id="KW-0479">Metal-binding</keyword>
<evidence type="ECO:0000256" key="2">
    <source>
        <dbReference type="ARBA" id="ARBA00010480"/>
    </source>
</evidence>